<keyword evidence="2" id="KW-0732">Signal</keyword>
<dbReference type="AlphaFoldDB" id="A0A6J1MJX5"/>
<evidence type="ECO:0000256" key="1">
    <source>
        <dbReference type="SAM" id="Phobius"/>
    </source>
</evidence>
<keyword evidence="1" id="KW-0812">Transmembrane</keyword>
<dbReference type="OMA" id="QFAVLWQ"/>
<feature type="signal peptide" evidence="2">
    <location>
        <begin position="1"/>
        <end position="20"/>
    </location>
</feature>
<dbReference type="GeneID" id="111605435"/>
<protein>
    <submittedName>
        <fullName evidence="4">Uncharacterized protein LOC111605435</fullName>
    </submittedName>
</protein>
<evidence type="ECO:0000313" key="4">
    <source>
        <dbReference type="RefSeq" id="XP_023179719.2"/>
    </source>
</evidence>
<evidence type="ECO:0000313" key="3">
    <source>
        <dbReference type="Proteomes" id="UP000504633"/>
    </source>
</evidence>
<dbReference type="OrthoDB" id="7675048at2759"/>
<sequence length="286" mass="32211">MQHFVARLWLLLALSRFSITEWVEIAHSQSQPLATSSGKQLAVERNANGEGFTTPSAVWLEYQRERFGLSNGQSNPLVVSDVGGLKHSEQIVVPNNSQVIHARTKLVVHNSSSRPPVDVDLVVTPKVETTSRRHSSQVESAEDVDGVVETATEQSDGADDGELLLPSMQGFLKFLKKMQIGWIKKSALNIENKIKLLKQLRDNFMKVIEQQFSVLWQPTERHRRRRRGLLDESNLEFPPEAALMSINFLTFAVFLIKLVLQVVKIVKSKHYSFSGFNINADVVRSP</sequence>
<name>A0A6J1MJX5_DROHY</name>
<gene>
    <name evidence="4" type="primary">LOC111605435</name>
</gene>
<keyword evidence="3" id="KW-1185">Reference proteome</keyword>
<feature type="transmembrane region" description="Helical" evidence="1">
    <location>
        <begin position="241"/>
        <end position="260"/>
    </location>
</feature>
<organism evidence="3 4">
    <name type="scientific">Drosophila hydei</name>
    <name type="common">Fruit fly</name>
    <dbReference type="NCBI Taxonomy" id="7224"/>
    <lineage>
        <taxon>Eukaryota</taxon>
        <taxon>Metazoa</taxon>
        <taxon>Ecdysozoa</taxon>
        <taxon>Arthropoda</taxon>
        <taxon>Hexapoda</taxon>
        <taxon>Insecta</taxon>
        <taxon>Pterygota</taxon>
        <taxon>Neoptera</taxon>
        <taxon>Endopterygota</taxon>
        <taxon>Diptera</taxon>
        <taxon>Brachycera</taxon>
        <taxon>Muscomorpha</taxon>
        <taxon>Ephydroidea</taxon>
        <taxon>Drosophilidae</taxon>
        <taxon>Drosophila</taxon>
    </lineage>
</organism>
<feature type="chain" id="PRO_5026702061" evidence="2">
    <location>
        <begin position="21"/>
        <end position="286"/>
    </location>
</feature>
<proteinExistence type="predicted"/>
<evidence type="ECO:0000256" key="2">
    <source>
        <dbReference type="SAM" id="SignalP"/>
    </source>
</evidence>
<accession>A0A6J1MJX5</accession>
<dbReference type="KEGG" id="dhe:111605435"/>
<keyword evidence="1" id="KW-0472">Membrane</keyword>
<dbReference type="Proteomes" id="UP000504633">
    <property type="component" value="Unplaced"/>
</dbReference>
<keyword evidence="1" id="KW-1133">Transmembrane helix</keyword>
<dbReference type="RefSeq" id="XP_023179719.2">
    <property type="nucleotide sequence ID" value="XM_023323951.2"/>
</dbReference>
<reference evidence="4" key="1">
    <citation type="submission" date="2025-08" db="UniProtKB">
        <authorList>
            <consortium name="RefSeq"/>
        </authorList>
    </citation>
    <scope>IDENTIFICATION</scope>
    <source>
        <strain evidence="4">15085-1641.00</strain>
        <tissue evidence="4">Whole body</tissue>
    </source>
</reference>